<feature type="compositionally biased region" description="Polar residues" evidence="1">
    <location>
        <begin position="290"/>
        <end position="300"/>
    </location>
</feature>
<feature type="compositionally biased region" description="Basic and acidic residues" evidence="1">
    <location>
        <begin position="112"/>
        <end position="129"/>
    </location>
</feature>
<organism evidence="2 3">
    <name type="scientific">Sphagnum jensenii</name>
    <dbReference type="NCBI Taxonomy" id="128206"/>
    <lineage>
        <taxon>Eukaryota</taxon>
        <taxon>Viridiplantae</taxon>
        <taxon>Streptophyta</taxon>
        <taxon>Embryophyta</taxon>
        <taxon>Bryophyta</taxon>
        <taxon>Sphagnophytina</taxon>
        <taxon>Sphagnopsida</taxon>
        <taxon>Sphagnales</taxon>
        <taxon>Sphagnaceae</taxon>
        <taxon>Sphagnum</taxon>
    </lineage>
</organism>
<dbReference type="Proteomes" id="UP001497444">
    <property type="component" value="Chromosome 4"/>
</dbReference>
<proteinExistence type="predicted"/>
<gene>
    <name evidence="2" type="ORF">CSSPJE1EN1_LOCUS16935</name>
</gene>
<feature type="region of interest" description="Disordered" evidence="1">
    <location>
        <begin position="112"/>
        <end position="143"/>
    </location>
</feature>
<accession>A0ABP0WYG9</accession>
<evidence type="ECO:0000313" key="2">
    <source>
        <dbReference type="EMBL" id="CAK9271457.1"/>
    </source>
</evidence>
<dbReference type="EMBL" id="OZ020099">
    <property type="protein sequence ID" value="CAK9271457.1"/>
    <property type="molecule type" value="Genomic_DNA"/>
</dbReference>
<name>A0ABP0WYG9_9BRYO</name>
<feature type="compositionally biased region" description="Low complexity" evidence="1">
    <location>
        <begin position="73"/>
        <end position="86"/>
    </location>
</feature>
<evidence type="ECO:0000313" key="3">
    <source>
        <dbReference type="Proteomes" id="UP001497444"/>
    </source>
</evidence>
<keyword evidence="3" id="KW-1185">Reference proteome</keyword>
<evidence type="ECO:0000256" key="1">
    <source>
        <dbReference type="SAM" id="MobiDB-lite"/>
    </source>
</evidence>
<protein>
    <submittedName>
        <fullName evidence="2">Uncharacterized protein</fullName>
    </submittedName>
</protein>
<feature type="region of interest" description="Disordered" evidence="1">
    <location>
        <begin position="70"/>
        <end position="99"/>
    </location>
</feature>
<reference evidence="2" key="1">
    <citation type="submission" date="2024-02" db="EMBL/GenBank/DDBJ databases">
        <authorList>
            <consortium name="ELIXIR-Norway"/>
            <consortium name="Elixir Norway"/>
        </authorList>
    </citation>
    <scope>NUCLEOTIDE SEQUENCE</scope>
</reference>
<sequence length="435" mass="48600">MPKMEMDSLQSMSLSAEQVAKQFGVGLKDFHGDHFIMVNEKEQSNMFFPLIWKVAKEYKAFKQANLHVTKQPSEGGSSSGASSSGSIQQGKKEGESVQSRSIFKLATWWKWGKGDEKNDGDKPPGRDPPPDSGPSSEPERVPPIFTVNVYPEAGRRFCDAAEIPPQIRTASIKPKMRIEFFRDKSLSKFLRVTTQTQCNLGQFATQNDFGWFQDDIQISFKGTLPECRGTRLECSTTSDLNNNEGETIKDTTNYTLEESTSFAHLESSGALGQVLVGGSGGQVQHHQDTTKTSGGRSSMTCTQEENVKQIEGFIVCKFDFEEDLIYKFCIPKSIKNSKDPVRLLRYCHSFTPKIVGTWCVSEENNSITAPFTFSVERNLKSSEGNYGGGRLQDYVLVMYINLAMTHLDGLRSNKSITLEKQNLEEPGVIHVFPFL</sequence>
<feature type="region of interest" description="Disordered" evidence="1">
    <location>
        <begin position="278"/>
        <end position="300"/>
    </location>
</feature>